<reference evidence="1" key="1">
    <citation type="submission" date="2023-09" db="EMBL/GenBank/DDBJ databases">
        <title>Vallitalea sediminicola and Vallitalea maricola sp. nov., anaerobic bacteria isolated from marine sediment.</title>
        <authorList>
            <person name="Hirano S."/>
            <person name="Maeda A."/>
            <person name="Terahara T."/>
            <person name="Mori K."/>
            <person name="Hamada M."/>
            <person name="Matsumoto R."/>
            <person name="Kobayashi T."/>
        </authorList>
    </citation>
    <scope>NUCLEOTIDE SEQUENCE</scope>
    <source>
        <strain evidence="1">AN17-2</strain>
    </source>
</reference>
<accession>A0ACB5UF25</accession>
<organism evidence="1 2">
    <name type="scientific">Vallitalea maricola</name>
    <dbReference type="NCBI Taxonomy" id="3074433"/>
    <lineage>
        <taxon>Bacteria</taxon>
        <taxon>Bacillati</taxon>
        <taxon>Bacillota</taxon>
        <taxon>Clostridia</taxon>
        <taxon>Lachnospirales</taxon>
        <taxon>Vallitaleaceae</taxon>
        <taxon>Vallitalea</taxon>
    </lineage>
</organism>
<keyword evidence="2" id="KW-1185">Reference proteome</keyword>
<protein>
    <submittedName>
        <fullName evidence="1">Uncharacterized protein</fullName>
    </submittedName>
</protein>
<gene>
    <name evidence="1" type="ORF">AN2V17_04330</name>
</gene>
<dbReference type="EMBL" id="BTPU01000005">
    <property type="protein sequence ID" value="GMQ61205.1"/>
    <property type="molecule type" value="Genomic_DNA"/>
</dbReference>
<dbReference type="Proteomes" id="UP001374599">
    <property type="component" value="Unassembled WGS sequence"/>
</dbReference>
<proteinExistence type="predicted"/>
<evidence type="ECO:0000313" key="1">
    <source>
        <dbReference type="EMBL" id="GMQ61205.1"/>
    </source>
</evidence>
<name>A0ACB5UF25_9FIRM</name>
<comment type="caution">
    <text evidence="1">The sequence shown here is derived from an EMBL/GenBank/DDBJ whole genome shotgun (WGS) entry which is preliminary data.</text>
</comment>
<evidence type="ECO:0000313" key="2">
    <source>
        <dbReference type="Proteomes" id="UP001374599"/>
    </source>
</evidence>
<sequence length="220" mass="25006">MKIFKGFIAGFVCAALMLGLFGGSVTASIKQFVMKQAEYPIIINGEEYKSDKLPVLTWEGNTYVPLRAFADITGTKLEWNNELKRVELFKSLAVTSVEAETIVDEDKHYIEAPYEDGKFYVENGLNFVEFDGKKYIKSSDISDAFDLAYAKSQGTKYDYRISGSVLPCKVYDRGNNNTILVDNIDSICFVKKENSKTSYTDDYIDYEIYQNQILPLIEQD</sequence>